<reference evidence="1 2" key="1">
    <citation type="submission" date="2019-01" db="EMBL/GenBank/DDBJ databases">
        <title>A draft genome assembly of the solar-powered sea slug Elysia chlorotica.</title>
        <authorList>
            <person name="Cai H."/>
            <person name="Li Q."/>
            <person name="Fang X."/>
            <person name="Li J."/>
            <person name="Curtis N.E."/>
            <person name="Altenburger A."/>
            <person name="Shibata T."/>
            <person name="Feng M."/>
            <person name="Maeda T."/>
            <person name="Schwartz J.A."/>
            <person name="Shigenobu S."/>
            <person name="Lundholm N."/>
            <person name="Nishiyama T."/>
            <person name="Yang H."/>
            <person name="Hasebe M."/>
            <person name="Li S."/>
            <person name="Pierce S.K."/>
            <person name="Wang J."/>
        </authorList>
    </citation>
    <scope>NUCLEOTIDE SEQUENCE [LARGE SCALE GENOMIC DNA]</scope>
    <source>
        <strain evidence="1">EC2010</strain>
        <tissue evidence="1">Whole organism of an adult</tissue>
    </source>
</reference>
<gene>
    <name evidence="1" type="ORF">EGW08_000261</name>
</gene>
<evidence type="ECO:0000313" key="1">
    <source>
        <dbReference type="EMBL" id="RUS92048.1"/>
    </source>
</evidence>
<proteinExistence type="predicted"/>
<organism evidence="1 2">
    <name type="scientific">Elysia chlorotica</name>
    <name type="common">Eastern emerald elysia</name>
    <name type="synonym">Sea slug</name>
    <dbReference type="NCBI Taxonomy" id="188477"/>
    <lineage>
        <taxon>Eukaryota</taxon>
        <taxon>Metazoa</taxon>
        <taxon>Spiralia</taxon>
        <taxon>Lophotrochozoa</taxon>
        <taxon>Mollusca</taxon>
        <taxon>Gastropoda</taxon>
        <taxon>Heterobranchia</taxon>
        <taxon>Euthyneura</taxon>
        <taxon>Panpulmonata</taxon>
        <taxon>Sacoglossa</taxon>
        <taxon>Placobranchoidea</taxon>
        <taxon>Plakobranchidae</taxon>
        <taxon>Elysia</taxon>
    </lineage>
</organism>
<protein>
    <submittedName>
        <fullName evidence="1">Uncharacterized protein</fullName>
    </submittedName>
</protein>
<dbReference type="EMBL" id="RQTK01000003">
    <property type="protein sequence ID" value="RUS92048.1"/>
    <property type="molecule type" value="Genomic_DNA"/>
</dbReference>
<comment type="caution">
    <text evidence="1">The sequence shown here is derived from an EMBL/GenBank/DDBJ whole genome shotgun (WGS) entry which is preliminary data.</text>
</comment>
<dbReference type="Proteomes" id="UP000271974">
    <property type="component" value="Unassembled WGS sequence"/>
</dbReference>
<dbReference type="AlphaFoldDB" id="A0A433UE41"/>
<name>A0A433UE41_ELYCH</name>
<accession>A0A433UE41</accession>
<evidence type="ECO:0000313" key="2">
    <source>
        <dbReference type="Proteomes" id="UP000271974"/>
    </source>
</evidence>
<sequence length="561" mass="60815">MVQGQDMKSCEGPSPASSGNVRSCFSVDVLAPPRVPRLESSGRCPNVRPSRVWGWSLSPGSFGHTSRPTCNQDPTPGLGEVLVTHLAPPATRTLHLDWGKFWSHISPHLQPGPYTWTGGSFGHTSRPTCNQDHTPGLGEVLVTHLAPPATRTIHLDWGKFWSHISPHLQPGPYTWTGGSFGHTSRPTCNQDRTPDLGEVLVTHLAPPATRTIHLDWGKFWSHISPHLQPGPYTWTGGSFGHTSRPTCNQDHTPARTGGSFGHTSRPTCNQDHTPGLGEVLVTHLAPPATRTIHLDWGKFWSHISPHLQPGPYTWTGGSFGHTSRPTCNQDHTPGLGEVLVTHLAPPATRTIHLDWGKFWSHISPHLQPGPYTWTGGSFGHTSRPTCNQDHTPARTGGRGPYTWTGGSFGHTSRPTCNQDHTPGLGEVLVTHLAPPATRTIHLDWGKFWSHISPHLQPGPYTWTGGSFGHTSRPTCNQDHTPGLGEVLVTHLAPRAICGLDSIGGIRLGQGVGSKKDSSRADIHCRRIYIGPILDKTVLRLPTSVPEQSAPTVNTATTRALG</sequence>
<keyword evidence="2" id="KW-1185">Reference proteome</keyword>